<accession>A0A1V3IMS3</accession>
<dbReference type="InterPro" id="IPR058873">
    <property type="entry name" value="PDDEXK_GAPS4"/>
</dbReference>
<dbReference type="RefSeq" id="WP_077474706.1">
    <property type="nucleotide sequence ID" value="NZ_MLHK01000077.1"/>
</dbReference>
<proteinExistence type="predicted"/>
<dbReference type="AlphaFoldDB" id="A0A1V3IMS3"/>
<reference evidence="2 3" key="1">
    <citation type="submission" date="2016-10" db="EMBL/GenBank/DDBJ databases">
        <title>Rodentibacter gen. nov. and new species.</title>
        <authorList>
            <person name="Christensen H."/>
        </authorList>
    </citation>
    <scope>NUCLEOTIDE SEQUENCE [LARGE SCALE GENOMIC DNA]</scope>
    <source>
        <strain evidence="2 3">H1983213011</strain>
    </source>
</reference>
<evidence type="ECO:0000313" key="2">
    <source>
        <dbReference type="EMBL" id="OOF43167.1"/>
    </source>
</evidence>
<feature type="domain" description="GAPS4 PD-(D/E)XK nuclease" evidence="1">
    <location>
        <begin position="2"/>
        <end position="98"/>
    </location>
</feature>
<dbReference type="Pfam" id="PF26115">
    <property type="entry name" value="PDDEXK_GAPS4"/>
    <property type="match status" value="1"/>
</dbReference>
<feature type="non-terminal residue" evidence="2">
    <location>
        <position position="1"/>
    </location>
</feature>
<sequence>AHVSVKHNWDGYSDLESDIRRKFNNDIKELEQIIQCAQYSSEIDSLIESYKAKVNVRHIGVLVWLHNDKDNIDRNILPVIARTKPSLDGDTPYYVIDSGRASFLLKVINNLSSKSNGNYQFYYPKIGTSILVDSDRKGEFLPIELISSDIITAVVDVDGKNKFYLYSREGFNELTCKNMMAYALNFSAGLVNDICIGFPDYNPTQDSNIVNKANLSFKKRSERIQVFSYNESILNLFQGQV</sequence>
<organism evidence="2 3">
    <name type="scientific">Rodentibacter trehalosifermentans</name>
    <dbReference type="NCBI Taxonomy" id="1908263"/>
    <lineage>
        <taxon>Bacteria</taxon>
        <taxon>Pseudomonadati</taxon>
        <taxon>Pseudomonadota</taxon>
        <taxon>Gammaproteobacteria</taxon>
        <taxon>Pasteurellales</taxon>
        <taxon>Pasteurellaceae</taxon>
        <taxon>Rodentibacter</taxon>
    </lineage>
</organism>
<evidence type="ECO:0000259" key="1">
    <source>
        <dbReference type="Pfam" id="PF26115"/>
    </source>
</evidence>
<evidence type="ECO:0000313" key="3">
    <source>
        <dbReference type="Proteomes" id="UP000188728"/>
    </source>
</evidence>
<protein>
    <recommendedName>
        <fullName evidence="1">GAPS4 PD-(D/E)XK nuclease domain-containing protein</fullName>
    </recommendedName>
</protein>
<dbReference type="EMBL" id="MLHK01000077">
    <property type="protein sequence ID" value="OOF43167.1"/>
    <property type="molecule type" value="Genomic_DNA"/>
</dbReference>
<dbReference type="Proteomes" id="UP000188728">
    <property type="component" value="Unassembled WGS sequence"/>
</dbReference>
<gene>
    <name evidence="2" type="ORF">BKK51_11935</name>
</gene>
<comment type="caution">
    <text evidence="2">The sequence shown here is derived from an EMBL/GenBank/DDBJ whole genome shotgun (WGS) entry which is preliminary data.</text>
</comment>
<name>A0A1V3IMS3_9PAST</name>